<protein>
    <submittedName>
        <fullName evidence="1">Uncharacterized protein</fullName>
    </submittedName>
</protein>
<accession>A0A0F9A1I3</accession>
<sequence>MTKNWIGKRIVIREGWYEAGRQGIALGEPVFTEQDWVPVKMDDEEDPTFHKEAGLAFAPDEPVDPYVDIREVRSGKRVESGDPRNTIDRLLLDADTLLILLREPILLRALSYATAEQVEEQLEAQGYEVTIYVPDDTIARWNVKALAILPEHLK</sequence>
<reference evidence="1" key="1">
    <citation type="journal article" date="2015" name="Nature">
        <title>Complex archaea that bridge the gap between prokaryotes and eukaryotes.</title>
        <authorList>
            <person name="Spang A."/>
            <person name="Saw J.H."/>
            <person name="Jorgensen S.L."/>
            <person name="Zaremba-Niedzwiedzka K."/>
            <person name="Martijn J."/>
            <person name="Lind A.E."/>
            <person name="van Eijk R."/>
            <person name="Schleper C."/>
            <person name="Guy L."/>
            <person name="Ettema T.J."/>
        </authorList>
    </citation>
    <scope>NUCLEOTIDE SEQUENCE</scope>
</reference>
<evidence type="ECO:0000313" key="1">
    <source>
        <dbReference type="EMBL" id="KKK72474.1"/>
    </source>
</evidence>
<dbReference type="AlphaFoldDB" id="A0A0F9A1I3"/>
<proteinExistence type="predicted"/>
<name>A0A0F9A1I3_9ZZZZ</name>
<gene>
    <name evidence="1" type="ORF">LCGC14_2903510</name>
</gene>
<comment type="caution">
    <text evidence="1">The sequence shown here is derived from an EMBL/GenBank/DDBJ whole genome shotgun (WGS) entry which is preliminary data.</text>
</comment>
<dbReference type="EMBL" id="LAZR01057239">
    <property type="protein sequence ID" value="KKK72474.1"/>
    <property type="molecule type" value="Genomic_DNA"/>
</dbReference>
<organism evidence="1">
    <name type="scientific">marine sediment metagenome</name>
    <dbReference type="NCBI Taxonomy" id="412755"/>
    <lineage>
        <taxon>unclassified sequences</taxon>
        <taxon>metagenomes</taxon>
        <taxon>ecological metagenomes</taxon>
    </lineage>
</organism>